<feature type="compositionally biased region" description="Low complexity" evidence="1">
    <location>
        <begin position="501"/>
        <end position="523"/>
    </location>
</feature>
<protein>
    <submittedName>
        <fullName evidence="2">Uncharacterized protein</fullName>
    </submittedName>
</protein>
<dbReference type="AlphaFoldDB" id="A0A0N1HG44"/>
<dbReference type="VEuPathDB" id="FungiDB:AB675_8705"/>
<name>A0A0N1HG44_9EURO</name>
<dbReference type="RefSeq" id="XP_018004380.1">
    <property type="nucleotide sequence ID" value="XM_018149174.1"/>
</dbReference>
<feature type="region of interest" description="Disordered" evidence="1">
    <location>
        <begin position="382"/>
        <end position="538"/>
    </location>
</feature>
<evidence type="ECO:0000256" key="1">
    <source>
        <dbReference type="SAM" id="MobiDB-lite"/>
    </source>
</evidence>
<dbReference type="EMBL" id="LFJN01000003">
    <property type="protein sequence ID" value="KPI44417.1"/>
    <property type="molecule type" value="Genomic_DNA"/>
</dbReference>
<feature type="region of interest" description="Disordered" evidence="1">
    <location>
        <begin position="1"/>
        <end position="22"/>
    </location>
</feature>
<feature type="region of interest" description="Disordered" evidence="1">
    <location>
        <begin position="203"/>
        <end position="230"/>
    </location>
</feature>
<proteinExistence type="predicted"/>
<evidence type="ECO:0000313" key="2">
    <source>
        <dbReference type="EMBL" id="KPI44417.1"/>
    </source>
</evidence>
<reference evidence="2 3" key="1">
    <citation type="submission" date="2015-06" db="EMBL/GenBank/DDBJ databases">
        <title>Draft genome of the ant-associated black yeast Phialophora attae CBS 131958.</title>
        <authorList>
            <person name="Moreno L.F."/>
            <person name="Stielow B.J."/>
            <person name="de Hoog S."/>
            <person name="Vicente V.A."/>
            <person name="Weiss V.A."/>
            <person name="de Vries M."/>
            <person name="Cruz L.M."/>
            <person name="Souza E.M."/>
        </authorList>
    </citation>
    <scope>NUCLEOTIDE SEQUENCE [LARGE SCALE GENOMIC DNA]</scope>
    <source>
        <strain evidence="2 3">CBS 131958</strain>
    </source>
</reference>
<dbReference type="GeneID" id="28741054"/>
<sequence length="665" mass="74685">MDGTGELPDQPDQLDQPHQNGMRMDAIQEFTRGEQTPDEVDEDINGNMETPNKLDFIANRGRRGYPRQITSLPDEIPPQLGRQLVKGDTFKYERENRVFEDKGAAIWDRKKEKLYDYYMLSTREKLDARYYHVYATTGSTMGVTVVKGNDCAEPTILGRSPSMIPSHLRVWTKANGFADDTREVVRTTEGLEGVDKAVKRLQARQQRKGTSSSTTNFVKKRERQARRSEPWTLPLESDIFENEDVQAQSGLFGIADGTSAGSTSSDTSTVHTIHPQTSRKRVRPSEYYDEDSTPEPPNPKRLKDEELARNYLATIFPNDPNYGVPHDYEPKKWDQPLLRDYRALCRKFTENGRPAHQLWPNLLRAACNNLKTSKRLTRQAIKSARSSFEGPHRQKQARRSTSVGYSDAEPRPSNRRKSESTVSQPRPRLIVRLKMPKRNSVLRQAQAPQADDHQSGLNGVTAPRLSASERPSGGRAETTTTTSPQSPHPRMFSRTSHVPITAPQATEAPTEAPQHTEIPAEAPQEQEELTAESDSDDVQEIEAPAVPVKQEAPQNTSKLSEVPAEIGDQVMVVFRDDSDQVLRQRPWRDCSNVQKLFLQAVVGRLFKTSKEDTALSVTVQGLEEEIPIMKGDVDDFGVLCQAIAFAQNMKTEGGGEELVVDVKSL</sequence>
<feature type="region of interest" description="Disordered" evidence="1">
    <location>
        <begin position="253"/>
        <end position="302"/>
    </location>
</feature>
<feature type="compositionally biased region" description="Acidic residues" evidence="1">
    <location>
        <begin position="524"/>
        <end position="538"/>
    </location>
</feature>
<feature type="compositionally biased region" description="Polar residues" evidence="1">
    <location>
        <begin position="208"/>
        <end position="217"/>
    </location>
</feature>
<feature type="compositionally biased region" description="Basic and acidic residues" evidence="1">
    <location>
        <begin position="408"/>
        <end position="419"/>
    </location>
</feature>
<comment type="caution">
    <text evidence="2">The sequence shown here is derived from an EMBL/GenBank/DDBJ whole genome shotgun (WGS) entry which is preliminary data.</text>
</comment>
<feature type="compositionally biased region" description="Low complexity" evidence="1">
    <location>
        <begin position="7"/>
        <end position="17"/>
    </location>
</feature>
<keyword evidence="3" id="KW-1185">Reference proteome</keyword>
<organism evidence="2 3">
    <name type="scientific">Cyphellophora attinorum</name>
    <dbReference type="NCBI Taxonomy" id="1664694"/>
    <lineage>
        <taxon>Eukaryota</taxon>
        <taxon>Fungi</taxon>
        <taxon>Dikarya</taxon>
        <taxon>Ascomycota</taxon>
        <taxon>Pezizomycotina</taxon>
        <taxon>Eurotiomycetes</taxon>
        <taxon>Chaetothyriomycetidae</taxon>
        <taxon>Chaetothyriales</taxon>
        <taxon>Cyphellophoraceae</taxon>
        <taxon>Cyphellophora</taxon>
    </lineage>
</organism>
<evidence type="ECO:0000313" key="3">
    <source>
        <dbReference type="Proteomes" id="UP000038010"/>
    </source>
</evidence>
<dbReference type="Proteomes" id="UP000038010">
    <property type="component" value="Unassembled WGS sequence"/>
</dbReference>
<accession>A0A0N1HG44</accession>
<gene>
    <name evidence="2" type="ORF">AB675_8705</name>
</gene>
<feature type="compositionally biased region" description="Low complexity" evidence="1">
    <location>
        <begin position="255"/>
        <end position="269"/>
    </location>
</feature>